<evidence type="ECO:0000313" key="17">
    <source>
        <dbReference type="EMBL" id="EMG47419.1"/>
    </source>
</evidence>
<evidence type="ECO:0000256" key="2">
    <source>
        <dbReference type="ARBA" id="ARBA00006278"/>
    </source>
</evidence>
<evidence type="ECO:0000256" key="5">
    <source>
        <dbReference type="ARBA" id="ARBA00022475"/>
    </source>
</evidence>
<dbReference type="Gene3D" id="3.40.50.80">
    <property type="entry name" value="Nucleotide-binding domain of ferredoxin-NADP reductase (FNR) module"/>
    <property type="match status" value="1"/>
</dbReference>
<comment type="caution">
    <text evidence="17">The sequence shown here is derived from an EMBL/GenBank/DDBJ whole genome shotgun (WGS) entry which is preliminary data.</text>
</comment>
<dbReference type="GO" id="GO:0006879">
    <property type="term" value="P:intracellular iron ion homeostasis"/>
    <property type="evidence" value="ECO:0007669"/>
    <property type="project" value="TreeGrafter"/>
</dbReference>
<feature type="transmembrane region" description="Helical" evidence="15">
    <location>
        <begin position="282"/>
        <end position="303"/>
    </location>
</feature>
<accession>M3JYB6</accession>
<dbReference type="EMBL" id="AOGT01001589">
    <property type="protein sequence ID" value="EMG47419.1"/>
    <property type="molecule type" value="Genomic_DNA"/>
</dbReference>
<dbReference type="eggNOG" id="KOG0039">
    <property type="taxonomic scope" value="Eukaryota"/>
</dbReference>
<feature type="domain" description="FAD-binding FR-type" evidence="16">
    <location>
        <begin position="307"/>
        <end position="413"/>
    </location>
</feature>
<evidence type="ECO:0000256" key="1">
    <source>
        <dbReference type="ARBA" id="ARBA00004651"/>
    </source>
</evidence>
<evidence type="ECO:0000256" key="3">
    <source>
        <dbReference type="ARBA" id="ARBA00012668"/>
    </source>
</evidence>
<evidence type="ECO:0000256" key="8">
    <source>
        <dbReference type="ARBA" id="ARBA00022827"/>
    </source>
</evidence>
<protein>
    <recommendedName>
        <fullName evidence="3">ferric-chelate reductase (NADPH)</fullName>
        <ecNumber evidence="3">1.16.1.9</ecNumber>
    </recommendedName>
</protein>
<dbReference type="CDD" id="cd06186">
    <property type="entry name" value="NOX_Duox_like_FAD_NADP"/>
    <property type="match status" value="1"/>
</dbReference>
<dbReference type="STRING" id="1245528.M3JYB6"/>
<evidence type="ECO:0000256" key="7">
    <source>
        <dbReference type="ARBA" id="ARBA00022692"/>
    </source>
</evidence>
<keyword evidence="12" id="KW-0406">Ion transport</keyword>
<comment type="similarity">
    <text evidence="2">Belongs to the ferric reductase (FRE) family.</text>
</comment>
<evidence type="ECO:0000256" key="10">
    <source>
        <dbReference type="ARBA" id="ARBA00022989"/>
    </source>
</evidence>
<name>M3JYB6_CANMX</name>
<keyword evidence="6" id="KW-0285">Flavoprotein</keyword>
<comment type="catalytic activity">
    <reaction evidence="14">
        <text>2 a Fe(II)-siderophore + NADP(+) + H(+) = 2 a Fe(III)-siderophore + NADPH</text>
        <dbReference type="Rhea" id="RHEA:28795"/>
        <dbReference type="Rhea" id="RHEA-COMP:11342"/>
        <dbReference type="Rhea" id="RHEA-COMP:11344"/>
        <dbReference type="ChEBI" id="CHEBI:15378"/>
        <dbReference type="ChEBI" id="CHEBI:29033"/>
        <dbReference type="ChEBI" id="CHEBI:29034"/>
        <dbReference type="ChEBI" id="CHEBI:57783"/>
        <dbReference type="ChEBI" id="CHEBI:58349"/>
        <dbReference type="EC" id="1.16.1.9"/>
    </reaction>
</comment>
<feature type="transmembrane region" description="Helical" evidence="15">
    <location>
        <begin position="41"/>
        <end position="60"/>
    </location>
</feature>
<keyword evidence="18" id="KW-1185">Reference proteome</keyword>
<dbReference type="GO" id="GO:0005886">
    <property type="term" value="C:plasma membrane"/>
    <property type="evidence" value="ECO:0007669"/>
    <property type="project" value="UniProtKB-SubCell"/>
</dbReference>
<dbReference type="InterPro" id="IPR013112">
    <property type="entry name" value="FAD-bd_8"/>
</dbReference>
<feature type="transmembrane region" description="Helical" evidence="15">
    <location>
        <begin position="222"/>
        <end position="240"/>
    </location>
</feature>
<keyword evidence="4" id="KW-0813">Transport</keyword>
<dbReference type="GO" id="GO:0015677">
    <property type="term" value="P:copper ion import"/>
    <property type="evidence" value="ECO:0007669"/>
    <property type="project" value="TreeGrafter"/>
</dbReference>
<reference evidence="17 18" key="1">
    <citation type="submission" date="2013-02" db="EMBL/GenBank/DDBJ databases">
        <title>Genome sequence of Candida maltosa Xu316, a potential industrial strain for xylitol and ethanol production.</title>
        <authorList>
            <person name="Yu J."/>
            <person name="Wang Q."/>
            <person name="Geng X."/>
            <person name="Bao W."/>
            <person name="He P."/>
            <person name="Cai J."/>
        </authorList>
    </citation>
    <scope>NUCLEOTIDE SEQUENCE [LARGE SCALE GENOMIC DNA]</scope>
    <source>
        <strain evidence="18">Xu316</strain>
    </source>
</reference>
<keyword evidence="10 15" id="KW-1133">Transmembrane helix</keyword>
<keyword evidence="13 15" id="KW-0472">Membrane</keyword>
<dbReference type="InterPro" id="IPR013130">
    <property type="entry name" value="Fe3_Rdtase_TM_dom"/>
</dbReference>
<dbReference type="SFLD" id="SFLDS00052">
    <property type="entry name" value="Ferric_Reductase_Domain"/>
    <property type="match status" value="1"/>
</dbReference>
<dbReference type="Pfam" id="PF08022">
    <property type="entry name" value="FAD_binding_8"/>
    <property type="match status" value="1"/>
</dbReference>
<dbReference type="PANTHER" id="PTHR32361">
    <property type="entry name" value="FERRIC/CUPRIC REDUCTASE TRANSMEMBRANE COMPONENT"/>
    <property type="match status" value="1"/>
</dbReference>
<dbReference type="GO" id="GO:0052851">
    <property type="term" value="F:ferric-chelate reductase (NADPH) activity"/>
    <property type="evidence" value="ECO:0007669"/>
    <property type="project" value="UniProtKB-EC"/>
</dbReference>
<dbReference type="Pfam" id="PF08030">
    <property type="entry name" value="NAD_binding_6"/>
    <property type="match status" value="1"/>
</dbReference>
<keyword evidence="7 15" id="KW-0812">Transmembrane</keyword>
<dbReference type="InterPro" id="IPR013121">
    <property type="entry name" value="Fe_red_NAD-bd_6"/>
</dbReference>
<feature type="transmembrane region" description="Helical" evidence="15">
    <location>
        <begin position="420"/>
        <end position="439"/>
    </location>
</feature>
<proteinExistence type="inferred from homology"/>
<keyword evidence="8" id="KW-0274">FAD</keyword>
<dbReference type="InterPro" id="IPR039261">
    <property type="entry name" value="FNR_nucleotide-bd"/>
</dbReference>
<keyword evidence="9" id="KW-0249">Electron transport</keyword>
<sequence length="585" mass="66028">MAVTYEGLDCVADSSDPRYMDFMKQSQAAIPWASQTKYAKYTVYFGVVTIFIVTLKHIYYRYRDMSYRGKQTSNLGTSLMDVLLSYCRYFGYKQTPKWLTFLSVPNSVGSASYMSIASLYLLCYCLVPHFWYRGCMGFGSPPLAVRAGLMATALTPFIYVLAGKSNAITLLTGVSYEKLNTFHQYTGVACFVLSVIHTIPFIYQNIAEGGASNLHEQFTTSFAYYSGIPPLILLGLLCLLSKAVIRKYVYELFFHAHWMMGIAYFGTLIWHIDKTLGADDYMWGALAFWGSQIIYRILVKTAFKPNSMFLRSREANLEKIGDGVYQVVVKNVTGLKWQPGQHCFLRFVGSRILDSHPFSIASMNETEGDNNGMKFIIMAQKGLTAKMYRELEKSIILNKKVYIDGPYGGTFRDPKSFERVVLVASGTGVTATLPFLTYLSKSACLVRKVTFIWIVRKIEDIEWVKSELLECQKFGGNKVDIQIHVTGVKTVTSESDDMEKEIESEVSNQLDVDWKISYGKPSVSRLLKSLTSSFLVRNMVVSSGSDSLKREVSSTVSELQALVFNNDLRGSNVEEIYLHTESFGW</sequence>
<organism evidence="17 18">
    <name type="scientific">Candida maltosa (strain Xu316)</name>
    <name type="common">Yeast</name>
    <dbReference type="NCBI Taxonomy" id="1245528"/>
    <lineage>
        <taxon>Eukaryota</taxon>
        <taxon>Fungi</taxon>
        <taxon>Dikarya</taxon>
        <taxon>Ascomycota</taxon>
        <taxon>Saccharomycotina</taxon>
        <taxon>Pichiomycetes</taxon>
        <taxon>Debaryomycetaceae</taxon>
        <taxon>Candida/Lodderomyces clade</taxon>
        <taxon>Candida</taxon>
    </lineage>
</organism>
<dbReference type="AlphaFoldDB" id="M3JYB6"/>
<gene>
    <name evidence="17" type="ORF">G210_2276</name>
</gene>
<dbReference type="Proteomes" id="UP000011777">
    <property type="component" value="Unassembled WGS sequence"/>
</dbReference>
<comment type="subcellular location">
    <subcellularLocation>
        <location evidence="1">Cell membrane</location>
        <topology evidence="1">Multi-pass membrane protein</topology>
    </subcellularLocation>
</comment>
<keyword evidence="11" id="KW-0560">Oxidoreductase</keyword>
<dbReference type="SUPFAM" id="SSF52343">
    <property type="entry name" value="Ferredoxin reductase-like, C-terminal NADP-linked domain"/>
    <property type="match status" value="1"/>
</dbReference>
<keyword evidence="5" id="KW-1003">Cell membrane</keyword>
<evidence type="ECO:0000256" key="15">
    <source>
        <dbReference type="SAM" id="Phobius"/>
    </source>
</evidence>
<dbReference type="OrthoDB" id="17725at2759"/>
<dbReference type="GO" id="GO:0006826">
    <property type="term" value="P:iron ion transport"/>
    <property type="evidence" value="ECO:0007669"/>
    <property type="project" value="TreeGrafter"/>
</dbReference>
<evidence type="ECO:0000256" key="13">
    <source>
        <dbReference type="ARBA" id="ARBA00023136"/>
    </source>
</evidence>
<evidence type="ECO:0000256" key="11">
    <source>
        <dbReference type="ARBA" id="ARBA00023002"/>
    </source>
</evidence>
<feature type="transmembrane region" description="Helical" evidence="15">
    <location>
        <begin position="252"/>
        <end position="270"/>
    </location>
</feature>
<evidence type="ECO:0000259" key="16">
    <source>
        <dbReference type="PROSITE" id="PS51384"/>
    </source>
</evidence>
<evidence type="ECO:0000256" key="12">
    <source>
        <dbReference type="ARBA" id="ARBA00023065"/>
    </source>
</evidence>
<evidence type="ECO:0000313" key="18">
    <source>
        <dbReference type="Proteomes" id="UP000011777"/>
    </source>
</evidence>
<feature type="transmembrane region" description="Helical" evidence="15">
    <location>
        <begin position="111"/>
        <end position="131"/>
    </location>
</feature>
<dbReference type="PANTHER" id="PTHR32361:SF23">
    <property type="entry name" value="FERRIC-CHELATE REDUCTASE"/>
    <property type="match status" value="1"/>
</dbReference>
<dbReference type="PROSITE" id="PS51384">
    <property type="entry name" value="FAD_FR"/>
    <property type="match status" value="1"/>
</dbReference>
<dbReference type="SUPFAM" id="SSF63380">
    <property type="entry name" value="Riboflavin synthase domain-like"/>
    <property type="match status" value="1"/>
</dbReference>
<dbReference type="SFLD" id="SFLDG01168">
    <property type="entry name" value="Ferric_reductase_subgroup_(FRE"/>
    <property type="match status" value="1"/>
</dbReference>
<dbReference type="InterPro" id="IPR051410">
    <property type="entry name" value="Ferric/Cupric_Reductase"/>
</dbReference>
<dbReference type="InterPro" id="IPR017927">
    <property type="entry name" value="FAD-bd_FR_type"/>
</dbReference>
<dbReference type="HOGENOM" id="CLU_010365_7_2_1"/>
<evidence type="ECO:0000256" key="9">
    <source>
        <dbReference type="ARBA" id="ARBA00022982"/>
    </source>
</evidence>
<dbReference type="EC" id="1.16.1.9" evidence="3"/>
<dbReference type="OMA" id="WMMGIAY"/>
<evidence type="ECO:0000256" key="6">
    <source>
        <dbReference type="ARBA" id="ARBA00022630"/>
    </source>
</evidence>
<dbReference type="Pfam" id="PF01794">
    <property type="entry name" value="Ferric_reduct"/>
    <property type="match status" value="1"/>
</dbReference>
<feature type="transmembrane region" description="Helical" evidence="15">
    <location>
        <begin position="143"/>
        <end position="162"/>
    </location>
</feature>
<dbReference type="Gene3D" id="2.40.30.10">
    <property type="entry name" value="Translation factors"/>
    <property type="match status" value="1"/>
</dbReference>
<dbReference type="InterPro" id="IPR017938">
    <property type="entry name" value="Riboflavin_synthase-like_b-brl"/>
</dbReference>
<evidence type="ECO:0000256" key="4">
    <source>
        <dbReference type="ARBA" id="ARBA00022448"/>
    </source>
</evidence>
<evidence type="ECO:0000256" key="14">
    <source>
        <dbReference type="ARBA" id="ARBA00048483"/>
    </source>
</evidence>